<dbReference type="AlphaFoldDB" id="A0A7V7GV99"/>
<accession>A0A7V7GV99</accession>
<dbReference type="InterPro" id="IPR017937">
    <property type="entry name" value="Thioredoxin_CS"/>
</dbReference>
<organism evidence="7 8">
    <name type="scientific">Halopseudomonas laoshanensis</name>
    <dbReference type="NCBI Taxonomy" id="2268758"/>
    <lineage>
        <taxon>Bacteria</taxon>
        <taxon>Pseudomonadati</taxon>
        <taxon>Pseudomonadota</taxon>
        <taxon>Gammaproteobacteria</taxon>
        <taxon>Pseudomonadales</taxon>
        <taxon>Pseudomonadaceae</taxon>
        <taxon>Halopseudomonas</taxon>
    </lineage>
</organism>
<keyword evidence="5" id="KW-1133">Transmembrane helix</keyword>
<keyword evidence="3" id="KW-1015">Disulfide bond</keyword>
<evidence type="ECO:0000256" key="2">
    <source>
        <dbReference type="ARBA" id="ARBA00022748"/>
    </source>
</evidence>
<dbReference type="GO" id="GO:0042158">
    <property type="term" value="P:lipoprotein biosynthetic process"/>
    <property type="evidence" value="ECO:0007669"/>
    <property type="project" value="InterPro"/>
</dbReference>
<feature type="domain" description="Thioredoxin" evidence="6">
    <location>
        <begin position="130"/>
        <end position="267"/>
    </location>
</feature>
<protein>
    <submittedName>
        <fullName evidence="7">TlpA family protein disulfide reductase</fullName>
    </submittedName>
</protein>
<proteinExistence type="predicted"/>
<comment type="caution">
    <text evidence="7">The sequence shown here is derived from an EMBL/GenBank/DDBJ whole genome shotgun (WGS) entry which is preliminary data.</text>
</comment>
<evidence type="ECO:0000256" key="5">
    <source>
        <dbReference type="SAM" id="Phobius"/>
    </source>
</evidence>
<evidence type="ECO:0000313" key="7">
    <source>
        <dbReference type="EMBL" id="KAA0695873.1"/>
    </source>
</evidence>
<dbReference type="EMBL" id="QOVF01000001">
    <property type="protein sequence ID" value="KAA0695873.1"/>
    <property type="molecule type" value="Genomic_DNA"/>
</dbReference>
<dbReference type="GO" id="GO:0030313">
    <property type="term" value="C:cell envelope"/>
    <property type="evidence" value="ECO:0007669"/>
    <property type="project" value="UniProtKB-SubCell"/>
</dbReference>
<dbReference type="PANTHER" id="PTHR42852:SF6">
    <property type="entry name" value="THIOL:DISULFIDE INTERCHANGE PROTEIN DSBE"/>
    <property type="match status" value="1"/>
</dbReference>
<keyword evidence="4" id="KW-0676">Redox-active center</keyword>
<comment type="subcellular location">
    <subcellularLocation>
        <location evidence="1">Cell envelope</location>
    </subcellularLocation>
</comment>
<dbReference type="CDD" id="cd02966">
    <property type="entry name" value="TlpA_like_family"/>
    <property type="match status" value="1"/>
</dbReference>
<dbReference type="Pfam" id="PF01790">
    <property type="entry name" value="LGT"/>
    <property type="match status" value="1"/>
</dbReference>
<keyword evidence="2" id="KW-0201">Cytochrome c-type biogenesis</keyword>
<dbReference type="PROSITE" id="PS00194">
    <property type="entry name" value="THIOREDOXIN_1"/>
    <property type="match status" value="1"/>
</dbReference>
<feature type="transmembrane region" description="Helical" evidence="5">
    <location>
        <begin position="107"/>
        <end position="127"/>
    </location>
</feature>
<dbReference type="InterPro" id="IPR050553">
    <property type="entry name" value="Thioredoxin_ResA/DsbE_sf"/>
</dbReference>
<evidence type="ECO:0000313" key="8">
    <source>
        <dbReference type="Proteomes" id="UP000463138"/>
    </source>
</evidence>
<dbReference type="InterPro" id="IPR001640">
    <property type="entry name" value="Lgt"/>
</dbReference>
<dbReference type="GO" id="GO:0005886">
    <property type="term" value="C:plasma membrane"/>
    <property type="evidence" value="ECO:0007669"/>
    <property type="project" value="InterPro"/>
</dbReference>
<gene>
    <name evidence="7" type="ORF">DT594_00405</name>
</gene>
<reference evidence="7 8" key="1">
    <citation type="submission" date="2018-07" db="EMBL/GenBank/DDBJ databases">
        <title>Pseudomonas laoshanensis sp. nov., isolated from soil.</title>
        <authorList>
            <person name="Sun J."/>
            <person name="Yu L."/>
            <person name="Wang M."/>
            <person name="Zhang C."/>
        </authorList>
    </citation>
    <scope>NUCLEOTIDE SEQUENCE [LARGE SCALE GENOMIC DNA]</scope>
    <source>
        <strain evidence="7 8">Y22</strain>
    </source>
</reference>
<dbReference type="GO" id="GO:0008961">
    <property type="term" value="F:phosphatidylglycerol-prolipoprotein diacylglyceryl transferase activity"/>
    <property type="evidence" value="ECO:0007669"/>
    <property type="project" value="InterPro"/>
</dbReference>
<dbReference type="InterPro" id="IPR013740">
    <property type="entry name" value="Redoxin"/>
</dbReference>
<dbReference type="Proteomes" id="UP000463138">
    <property type="component" value="Unassembled WGS sequence"/>
</dbReference>
<dbReference type="Gene3D" id="3.40.30.10">
    <property type="entry name" value="Glutaredoxin"/>
    <property type="match status" value="1"/>
</dbReference>
<keyword evidence="8" id="KW-1185">Reference proteome</keyword>
<dbReference type="RefSeq" id="WP_149330882.1">
    <property type="nucleotide sequence ID" value="NZ_QOVF01000001.1"/>
</dbReference>
<evidence type="ECO:0000256" key="1">
    <source>
        <dbReference type="ARBA" id="ARBA00004196"/>
    </source>
</evidence>
<feature type="transmembrane region" description="Helical" evidence="5">
    <location>
        <begin position="83"/>
        <end position="100"/>
    </location>
</feature>
<dbReference type="InterPro" id="IPR036249">
    <property type="entry name" value="Thioredoxin-like_sf"/>
</dbReference>
<dbReference type="GO" id="GO:0017004">
    <property type="term" value="P:cytochrome complex assembly"/>
    <property type="evidence" value="ECO:0007669"/>
    <property type="project" value="UniProtKB-KW"/>
</dbReference>
<evidence type="ECO:0000256" key="4">
    <source>
        <dbReference type="ARBA" id="ARBA00023284"/>
    </source>
</evidence>
<dbReference type="PROSITE" id="PS51352">
    <property type="entry name" value="THIOREDOXIN_2"/>
    <property type="match status" value="1"/>
</dbReference>
<dbReference type="PANTHER" id="PTHR42852">
    <property type="entry name" value="THIOL:DISULFIDE INTERCHANGE PROTEIN DSBE"/>
    <property type="match status" value="1"/>
</dbReference>
<feature type="transmembrane region" description="Helical" evidence="5">
    <location>
        <begin position="44"/>
        <end position="63"/>
    </location>
</feature>
<name>A0A7V7GV99_9GAMM</name>
<dbReference type="SUPFAM" id="SSF52833">
    <property type="entry name" value="Thioredoxin-like"/>
    <property type="match status" value="1"/>
</dbReference>
<dbReference type="InterPro" id="IPR013766">
    <property type="entry name" value="Thioredoxin_domain"/>
</dbReference>
<keyword evidence="5" id="KW-0812">Transmembrane</keyword>
<sequence>MLTVNIGPLAMASSHFILLVSLVVATLTGWWLGRHRERNPEKHLFNLLLLGLVVARLAFVVMYFEHFTESFWRIIDIRDGGFIIWPGIVAALGAGLGLAWRDITLRMPLGGALAVGLIFWGVSSYMLHAMQQGTQLPEMTLLDMEGEQVSLHELNDRPLVVNLWATWCPPCRREMPVLADAQRQHADIVFAFVNQGEGQGEIIRFMDDTELTLNNVLLDTGGQFGQQVGSQALPTTLFYNAQGQQVASHLGELSAASLSRQIAKLKEEPTP</sequence>
<dbReference type="GO" id="GO:0015036">
    <property type="term" value="F:disulfide oxidoreductase activity"/>
    <property type="evidence" value="ECO:0007669"/>
    <property type="project" value="UniProtKB-ARBA"/>
</dbReference>
<keyword evidence="5" id="KW-0472">Membrane</keyword>
<evidence type="ECO:0000256" key="3">
    <source>
        <dbReference type="ARBA" id="ARBA00023157"/>
    </source>
</evidence>
<evidence type="ECO:0000259" key="6">
    <source>
        <dbReference type="PROSITE" id="PS51352"/>
    </source>
</evidence>
<feature type="transmembrane region" description="Helical" evidence="5">
    <location>
        <begin position="12"/>
        <end position="32"/>
    </location>
</feature>
<dbReference type="Pfam" id="PF08534">
    <property type="entry name" value="Redoxin"/>
    <property type="match status" value="1"/>
</dbReference>
<dbReference type="OrthoDB" id="9799347at2"/>